<dbReference type="Pfam" id="PF00198">
    <property type="entry name" value="2-oxoacid_dh"/>
    <property type="match status" value="1"/>
</dbReference>
<evidence type="ECO:0000259" key="13">
    <source>
        <dbReference type="PROSITE" id="PS51826"/>
    </source>
</evidence>
<dbReference type="GO" id="GO:0031405">
    <property type="term" value="F:lipoic acid binding"/>
    <property type="evidence" value="ECO:0007669"/>
    <property type="project" value="TreeGrafter"/>
</dbReference>
<comment type="subcellular location">
    <subcellularLocation>
        <location evidence="2">Mitochondrion matrix</location>
    </subcellularLocation>
</comment>
<dbReference type="GO" id="GO:0005829">
    <property type="term" value="C:cytosol"/>
    <property type="evidence" value="ECO:0007669"/>
    <property type="project" value="UniProtKB-ARBA"/>
</dbReference>
<dbReference type="Pfam" id="PF02817">
    <property type="entry name" value="E3_binding"/>
    <property type="match status" value="1"/>
</dbReference>
<dbReference type="Pfam" id="PF00364">
    <property type="entry name" value="Biotin_lipoyl"/>
    <property type="match status" value="1"/>
</dbReference>
<dbReference type="GO" id="GO:0045333">
    <property type="term" value="P:cellular respiration"/>
    <property type="evidence" value="ECO:0007669"/>
    <property type="project" value="UniProtKB-ARBA"/>
</dbReference>
<feature type="domain" description="Lipoyl-binding" evidence="12">
    <location>
        <begin position="32"/>
        <end position="107"/>
    </location>
</feature>
<dbReference type="OrthoDB" id="15567at2759"/>
<evidence type="ECO:0000256" key="7">
    <source>
        <dbReference type="ARBA" id="ARBA00023128"/>
    </source>
</evidence>
<dbReference type="EC" id="2.3.1.-" evidence="10"/>
<comment type="similarity">
    <text evidence="3 10">Belongs to the 2-oxoacid dehydrogenase family.</text>
</comment>
<dbReference type="PANTHER" id="PTHR43178">
    <property type="entry name" value="DIHYDROLIPOAMIDE ACETYLTRANSFERASE COMPONENT OF PYRUVATE DEHYDROGENASE COMPLEX"/>
    <property type="match status" value="1"/>
</dbReference>
<dbReference type="Gene3D" id="4.10.320.10">
    <property type="entry name" value="E3-binding domain"/>
    <property type="match status" value="1"/>
</dbReference>
<accession>A0A074W7U7</accession>
<dbReference type="RefSeq" id="XP_013423120.1">
    <property type="nucleotide sequence ID" value="XM_013567666.1"/>
</dbReference>
<dbReference type="InterPro" id="IPR023213">
    <property type="entry name" value="CAT-like_dom_sf"/>
</dbReference>
<dbReference type="InterPro" id="IPR011053">
    <property type="entry name" value="Single_hybrid_motif"/>
</dbReference>
<dbReference type="EMBL" id="KL584724">
    <property type="protein sequence ID" value="KEQ68973.1"/>
    <property type="molecule type" value="Genomic_DNA"/>
</dbReference>
<dbReference type="PANTHER" id="PTHR43178:SF5">
    <property type="entry name" value="LIPOAMIDE ACYLTRANSFERASE COMPONENT OF BRANCHED-CHAIN ALPHA-KETO ACID DEHYDROGENASE COMPLEX, MITOCHONDRIAL"/>
    <property type="match status" value="1"/>
</dbReference>
<dbReference type="PROSITE" id="PS50968">
    <property type="entry name" value="BIOTINYL_LIPOYL"/>
    <property type="match status" value="1"/>
</dbReference>
<feature type="domain" description="Peripheral subunit-binding (PSBD)" evidence="13">
    <location>
        <begin position="166"/>
        <end position="203"/>
    </location>
</feature>
<dbReference type="InterPro" id="IPR001078">
    <property type="entry name" value="2-oxoacid_DH_actylTfrase"/>
</dbReference>
<dbReference type="InterPro" id="IPR004167">
    <property type="entry name" value="PSBD"/>
</dbReference>
<dbReference type="InterPro" id="IPR036625">
    <property type="entry name" value="E3-bd_dom_sf"/>
</dbReference>
<dbReference type="SUPFAM" id="SSF47005">
    <property type="entry name" value="Peripheral subunit-binding domain of 2-oxo acid dehydrogenase complex"/>
    <property type="match status" value="1"/>
</dbReference>
<dbReference type="Gene3D" id="3.30.559.10">
    <property type="entry name" value="Chloramphenicol acetyltransferase-like domain"/>
    <property type="match status" value="1"/>
</dbReference>
<dbReference type="STRING" id="1043004.A0A074W7U7"/>
<dbReference type="SUPFAM" id="SSF52777">
    <property type="entry name" value="CoA-dependent acyltransferases"/>
    <property type="match status" value="1"/>
</dbReference>
<dbReference type="HOGENOM" id="CLU_016733_10_0_1"/>
<dbReference type="PROSITE" id="PS00189">
    <property type="entry name" value="LIPOYL"/>
    <property type="match status" value="1"/>
</dbReference>
<evidence type="ECO:0000256" key="1">
    <source>
        <dbReference type="ARBA" id="ARBA00001938"/>
    </source>
</evidence>
<evidence type="ECO:0000256" key="4">
    <source>
        <dbReference type="ARBA" id="ARBA00022679"/>
    </source>
</evidence>
<dbReference type="FunFam" id="2.40.50.100:FF:000013">
    <property type="entry name" value="Dihydrolipoamide acetyltransferase component of pyruvate dehydrogenase complex"/>
    <property type="match status" value="1"/>
</dbReference>
<dbReference type="Gene3D" id="2.40.50.100">
    <property type="match status" value="1"/>
</dbReference>
<evidence type="ECO:0000256" key="3">
    <source>
        <dbReference type="ARBA" id="ARBA00007317"/>
    </source>
</evidence>
<dbReference type="CDD" id="cd06849">
    <property type="entry name" value="lipoyl_domain"/>
    <property type="match status" value="1"/>
</dbReference>
<evidence type="ECO:0000313" key="15">
    <source>
        <dbReference type="Proteomes" id="UP000027730"/>
    </source>
</evidence>
<evidence type="ECO:0000256" key="10">
    <source>
        <dbReference type="RuleBase" id="RU003423"/>
    </source>
</evidence>
<evidence type="ECO:0000256" key="5">
    <source>
        <dbReference type="ARBA" id="ARBA00022823"/>
    </source>
</evidence>
<evidence type="ECO:0000256" key="2">
    <source>
        <dbReference type="ARBA" id="ARBA00004305"/>
    </source>
</evidence>
<dbReference type="InterPro" id="IPR003016">
    <property type="entry name" value="2-oxoA_DH_lipoyl-BS"/>
</dbReference>
<dbReference type="InterPro" id="IPR050743">
    <property type="entry name" value="2-oxoacid_DH_E2_comp"/>
</dbReference>
<dbReference type="FunFam" id="4.10.320.10:FF:000002">
    <property type="entry name" value="Dihydrolipoamide acetyltransferase component of pyruvate dehydrogenase complex"/>
    <property type="match status" value="1"/>
</dbReference>
<name>A0A074W7U7_9PEZI</name>
<dbReference type="Proteomes" id="UP000027730">
    <property type="component" value="Unassembled WGS sequence"/>
</dbReference>
<gene>
    <name evidence="14" type="ORF">M436DRAFT_57074</name>
</gene>
<organism evidence="14 15">
    <name type="scientific">Aureobasidium namibiae CBS 147.97</name>
    <dbReference type="NCBI Taxonomy" id="1043004"/>
    <lineage>
        <taxon>Eukaryota</taxon>
        <taxon>Fungi</taxon>
        <taxon>Dikarya</taxon>
        <taxon>Ascomycota</taxon>
        <taxon>Pezizomycotina</taxon>
        <taxon>Dothideomycetes</taxon>
        <taxon>Dothideomycetidae</taxon>
        <taxon>Dothideales</taxon>
        <taxon>Saccotheciaceae</taxon>
        <taxon>Aureobasidium</taxon>
    </lineage>
</organism>
<sequence>MATFLSAKLSLRQGLKITNHRLFHTTHRRDVVKPFLLADIGEGTRECQIIQWFVQPGARVEQFDKLCEVQSDKTASDITSPFDGVIKKLYYEADDMALVGKPLLDIDIQSEISPEDEALVKDTGGEKVHVPQEPSQYQPSPQEARNVEREEVKGPLGRTKNHDKGLATPAVRHLIKEHNIKVEDIDGSGKDGRVLKEDVHRHVSQAAQISTQQDSAKDQKRALTPVQTAMFKAMTRSLTIPHFLYSSTVDTGNLNRFRTKINSTREAGDRLTPLPFILKAVSLAMGHHPLLNAWLDTSDTKKPELSYKAAHDFGIAVDTASGLLVPVIRNIESQSVASIAEQIKIISSKAREGKLSAKDLQGATFSVSNIGSIGGGVVAPIIVEPQVAIVGVGRAKMVPGFDGEGNVVKKEEMVLSWSADHRVVDGAECARCAERVNWYLQNMEAWVLEMK</sequence>
<proteinExistence type="inferred from homology"/>
<dbReference type="SUPFAM" id="SSF51230">
    <property type="entry name" value="Single hybrid motif"/>
    <property type="match status" value="1"/>
</dbReference>
<keyword evidence="15" id="KW-1185">Reference proteome</keyword>
<keyword evidence="7" id="KW-0496">Mitochondrion</keyword>
<evidence type="ECO:0000313" key="14">
    <source>
        <dbReference type="EMBL" id="KEQ68973.1"/>
    </source>
</evidence>
<dbReference type="GO" id="GO:0005759">
    <property type="term" value="C:mitochondrial matrix"/>
    <property type="evidence" value="ECO:0007669"/>
    <property type="project" value="UniProtKB-SubCell"/>
</dbReference>
<keyword evidence="6" id="KW-0809">Transit peptide</keyword>
<dbReference type="AlphaFoldDB" id="A0A074W7U7"/>
<dbReference type="FunFam" id="3.30.559.10:FF:000007">
    <property type="entry name" value="Dihydrolipoamide acetyltransferase component of pyruvate dehydrogenase complex"/>
    <property type="match status" value="1"/>
</dbReference>
<keyword evidence="5 10" id="KW-0450">Lipoyl</keyword>
<dbReference type="GO" id="GO:0016407">
    <property type="term" value="F:acetyltransferase activity"/>
    <property type="evidence" value="ECO:0007669"/>
    <property type="project" value="TreeGrafter"/>
</dbReference>
<reference evidence="14 15" key="1">
    <citation type="journal article" date="2014" name="BMC Genomics">
        <title>Genome sequencing of four Aureobasidium pullulans varieties: biotechnological potential, stress tolerance, and description of new species.</title>
        <authorList>
            <person name="Gostin Ar C."/>
            <person name="Ohm R.A."/>
            <person name="Kogej T."/>
            <person name="Sonjak S."/>
            <person name="Turk M."/>
            <person name="Zajc J."/>
            <person name="Zalar P."/>
            <person name="Grube M."/>
            <person name="Sun H."/>
            <person name="Han J."/>
            <person name="Sharma A."/>
            <person name="Chiniquy J."/>
            <person name="Ngan C.Y."/>
            <person name="Lipzen A."/>
            <person name="Barry K."/>
            <person name="Grigoriev I.V."/>
            <person name="Gunde-Cimerman N."/>
        </authorList>
    </citation>
    <scope>NUCLEOTIDE SEQUENCE [LARGE SCALE GENOMIC DNA]</scope>
    <source>
        <strain evidence="14 15">CBS 147.97</strain>
    </source>
</reference>
<comment type="cofactor">
    <cofactor evidence="1 10">
        <name>(R)-lipoate</name>
        <dbReference type="ChEBI" id="CHEBI:83088"/>
    </cofactor>
</comment>
<dbReference type="GO" id="GO:0043754">
    <property type="term" value="F:dihydrolipoamide branched chain acyltransferase activity"/>
    <property type="evidence" value="ECO:0007669"/>
    <property type="project" value="UniProtKB-EC"/>
</dbReference>
<dbReference type="PROSITE" id="PS51826">
    <property type="entry name" value="PSBD"/>
    <property type="match status" value="1"/>
</dbReference>
<keyword evidence="8 10" id="KW-0012">Acyltransferase</keyword>
<feature type="region of interest" description="Disordered" evidence="11">
    <location>
        <begin position="122"/>
        <end position="164"/>
    </location>
</feature>
<dbReference type="InterPro" id="IPR000089">
    <property type="entry name" value="Biotin_lipoyl"/>
</dbReference>
<feature type="compositionally biased region" description="Low complexity" evidence="11">
    <location>
        <begin position="131"/>
        <end position="143"/>
    </location>
</feature>
<evidence type="ECO:0000256" key="9">
    <source>
        <dbReference type="ARBA" id="ARBA00051775"/>
    </source>
</evidence>
<comment type="catalytic activity">
    <reaction evidence="9">
        <text>N(6)-[(R)-dihydrolipoyl]-L-lysyl-[protein] + 2-methylpropanoyl-CoA = N(6)-[(R)-S(8)-2-methylpropanoyldihydrolipoyl]-L-lysyl-[protein] + CoA</text>
        <dbReference type="Rhea" id="RHEA:18865"/>
        <dbReference type="Rhea" id="RHEA-COMP:10475"/>
        <dbReference type="Rhea" id="RHEA-COMP:10497"/>
        <dbReference type="ChEBI" id="CHEBI:57287"/>
        <dbReference type="ChEBI" id="CHEBI:57338"/>
        <dbReference type="ChEBI" id="CHEBI:83100"/>
        <dbReference type="ChEBI" id="CHEBI:83142"/>
        <dbReference type="EC" id="2.3.1.168"/>
    </reaction>
    <physiologicalReaction direction="left-to-right" evidence="9">
        <dbReference type="Rhea" id="RHEA:18866"/>
    </physiologicalReaction>
</comment>
<protein>
    <recommendedName>
        <fullName evidence="10">Dihydrolipoamide acetyltransferase component of pyruvate dehydrogenase complex</fullName>
        <ecNumber evidence="10">2.3.1.-</ecNumber>
    </recommendedName>
</protein>
<dbReference type="GeneID" id="25412424"/>
<evidence type="ECO:0000256" key="6">
    <source>
        <dbReference type="ARBA" id="ARBA00022946"/>
    </source>
</evidence>
<evidence type="ECO:0000256" key="8">
    <source>
        <dbReference type="ARBA" id="ARBA00023315"/>
    </source>
</evidence>
<evidence type="ECO:0000259" key="12">
    <source>
        <dbReference type="PROSITE" id="PS50968"/>
    </source>
</evidence>
<keyword evidence="4 10" id="KW-0808">Transferase</keyword>
<evidence type="ECO:0000256" key="11">
    <source>
        <dbReference type="SAM" id="MobiDB-lite"/>
    </source>
</evidence>